<reference evidence="2" key="1">
    <citation type="submission" date="2022-11" db="UniProtKB">
        <authorList>
            <consortium name="WormBaseParasite"/>
        </authorList>
    </citation>
    <scope>IDENTIFICATION</scope>
</reference>
<name>A0AC35GWU9_9BILA</name>
<accession>A0AC35GWU9</accession>
<organism evidence="1 2">
    <name type="scientific">Panagrolaimus sp. PS1159</name>
    <dbReference type="NCBI Taxonomy" id="55785"/>
    <lineage>
        <taxon>Eukaryota</taxon>
        <taxon>Metazoa</taxon>
        <taxon>Ecdysozoa</taxon>
        <taxon>Nematoda</taxon>
        <taxon>Chromadorea</taxon>
        <taxon>Rhabditida</taxon>
        <taxon>Tylenchina</taxon>
        <taxon>Panagrolaimomorpha</taxon>
        <taxon>Panagrolaimoidea</taxon>
        <taxon>Panagrolaimidae</taxon>
        <taxon>Panagrolaimus</taxon>
    </lineage>
</organism>
<proteinExistence type="predicted"/>
<protein>
    <submittedName>
        <fullName evidence="2">N-acetyltransferase domain-containing protein</fullName>
    </submittedName>
</protein>
<evidence type="ECO:0000313" key="1">
    <source>
        <dbReference type="Proteomes" id="UP000887580"/>
    </source>
</evidence>
<dbReference type="Proteomes" id="UP000887580">
    <property type="component" value="Unplaced"/>
</dbReference>
<sequence length="336" mass="37790">MVPTPSNPKLVGIQYFVNPDHDIWLETVHLIYENEKWFLSEDDYDTWIKAFGDDNFNLIIALDTGKNEVVGCISVARFVSENSGPDTGTIDPFISVGMYFVKPTHRKIGLGIELWRRAFEDERFQKANTGLISVEEMWEKYSKLHGFCQISEAKVVVCRGIVSDIHTRNLAVSSELRVVDFKNACAELGLNAIATFDASMNGGLRRDRFLKAWLEASNSLASHVAINFRQEIVGYISLRKSLSNDLSVAPLYAKTPDVASTLLRSAFESVEDLYQYRYIFFHPLTTNSTARKLFVKLTVGTVIPIATLTPQFTSKIPTIQSENIFSVTDIGTCAFF</sequence>
<dbReference type="WBParaSite" id="PS1159_v2.g9428.t1">
    <property type="protein sequence ID" value="PS1159_v2.g9428.t1"/>
    <property type="gene ID" value="PS1159_v2.g9428"/>
</dbReference>
<evidence type="ECO:0000313" key="2">
    <source>
        <dbReference type="WBParaSite" id="PS1159_v2.g9428.t1"/>
    </source>
</evidence>